<dbReference type="GO" id="GO:0042806">
    <property type="term" value="F:fucose binding"/>
    <property type="evidence" value="ECO:0007669"/>
    <property type="project" value="TreeGrafter"/>
</dbReference>
<dbReference type="PANTHER" id="PTHR31690:SF4">
    <property type="entry name" value="FUCOSE MUTAROTASE"/>
    <property type="match status" value="1"/>
</dbReference>
<evidence type="ECO:0000256" key="3">
    <source>
        <dbReference type="ARBA" id="ARBA00036324"/>
    </source>
</evidence>
<dbReference type="GO" id="GO:0036373">
    <property type="term" value="F:L-fucose mutarotase activity"/>
    <property type="evidence" value="ECO:0007669"/>
    <property type="project" value="UniProtKB-EC"/>
</dbReference>
<dbReference type="InterPro" id="IPR023750">
    <property type="entry name" value="RbsD-like_sf"/>
</dbReference>
<gene>
    <name evidence="4" type="primary">fucU</name>
    <name evidence="4" type="ORF">ICC18_02350</name>
</gene>
<dbReference type="EC" id="5.1.3.29" evidence="4"/>
<evidence type="ECO:0000313" key="5">
    <source>
        <dbReference type="Proteomes" id="UP000650466"/>
    </source>
</evidence>
<dbReference type="GO" id="GO:0062193">
    <property type="term" value="F:D-ribose pyranase activity"/>
    <property type="evidence" value="ECO:0007669"/>
    <property type="project" value="UniProtKB-EC"/>
</dbReference>
<dbReference type="InterPro" id="IPR007721">
    <property type="entry name" value="RbsD_FucU"/>
</dbReference>
<keyword evidence="5" id="KW-1185">Reference proteome</keyword>
<dbReference type="SUPFAM" id="SSF102546">
    <property type="entry name" value="RbsD-like"/>
    <property type="match status" value="1"/>
</dbReference>
<dbReference type="GO" id="GO:0006004">
    <property type="term" value="P:fucose metabolic process"/>
    <property type="evidence" value="ECO:0007669"/>
    <property type="project" value="TreeGrafter"/>
</dbReference>
<accession>A0A926KJL4</accession>
<comment type="catalytic activity">
    <reaction evidence="1">
        <text>beta-D-ribopyranose = beta-D-ribofuranose</text>
        <dbReference type="Rhea" id="RHEA:25432"/>
        <dbReference type="ChEBI" id="CHEBI:27476"/>
        <dbReference type="ChEBI" id="CHEBI:47002"/>
        <dbReference type="EC" id="5.4.99.62"/>
    </reaction>
</comment>
<dbReference type="InterPro" id="IPR050443">
    <property type="entry name" value="RbsD/FucU_mutarotase"/>
</dbReference>
<organism evidence="4 5">
    <name type="scientific">Paenibacillus sedimenti</name>
    <dbReference type="NCBI Taxonomy" id="2770274"/>
    <lineage>
        <taxon>Bacteria</taxon>
        <taxon>Bacillati</taxon>
        <taxon>Bacillota</taxon>
        <taxon>Bacilli</taxon>
        <taxon>Bacillales</taxon>
        <taxon>Paenibacillaceae</taxon>
        <taxon>Paenibacillus</taxon>
    </lineage>
</organism>
<dbReference type="Pfam" id="PF05025">
    <property type="entry name" value="RbsD_FucU"/>
    <property type="match status" value="1"/>
</dbReference>
<proteinExistence type="predicted"/>
<comment type="catalytic activity">
    <reaction evidence="3">
        <text>alpha-L-fucose = beta-L-fucose</text>
        <dbReference type="Rhea" id="RHEA:25580"/>
        <dbReference type="ChEBI" id="CHEBI:42548"/>
        <dbReference type="ChEBI" id="CHEBI:42589"/>
        <dbReference type="EC" id="5.1.3.29"/>
    </reaction>
</comment>
<evidence type="ECO:0000256" key="2">
    <source>
        <dbReference type="ARBA" id="ARBA00023235"/>
    </source>
</evidence>
<dbReference type="Proteomes" id="UP000650466">
    <property type="component" value="Unassembled WGS sequence"/>
</dbReference>
<dbReference type="NCBIfam" id="NF011949">
    <property type="entry name" value="PRK15420.1"/>
    <property type="match status" value="1"/>
</dbReference>
<dbReference type="AlphaFoldDB" id="A0A926KJL4"/>
<dbReference type="Gene3D" id="3.40.1650.10">
    <property type="entry name" value="RbsD-like domain"/>
    <property type="match status" value="1"/>
</dbReference>
<sequence length="141" mass="15624">MLKGIPSILSPELLKVLMEMGHGDEIVIADGNFPAVSHTNRLLRSDGHGVPELLEALLTLFPLDTYSEQPVALMDVVPGDTVETPIWRTYEQIIGKHITPAIEHVERFAFYERAKKAYAIVATSEKALYANIILKKGVISE</sequence>
<name>A0A926KJL4_9BACL</name>
<reference evidence="4" key="1">
    <citation type="submission" date="2020-09" db="EMBL/GenBank/DDBJ databases">
        <title>Draft Genome Sequence of Paenibacillus sp. WST5.</title>
        <authorList>
            <person name="Bao Z."/>
        </authorList>
    </citation>
    <scope>NUCLEOTIDE SEQUENCE</scope>
    <source>
        <strain evidence="4">WST5</strain>
    </source>
</reference>
<evidence type="ECO:0000313" key="4">
    <source>
        <dbReference type="EMBL" id="MBD0378962.1"/>
    </source>
</evidence>
<protein>
    <submittedName>
        <fullName evidence="4">L-fucose mutarotase</fullName>
        <ecNumber evidence="4">5.1.3.29</ecNumber>
    </submittedName>
</protein>
<evidence type="ECO:0000256" key="1">
    <source>
        <dbReference type="ARBA" id="ARBA00000223"/>
    </source>
</evidence>
<dbReference type="RefSeq" id="WP_188172759.1">
    <property type="nucleotide sequence ID" value="NZ_JACVVD010000001.1"/>
</dbReference>
<dbReference type="PANTHER" id="PTHR31690">
    <property type="entry name" value="FUCOSE MUTAROTASE"/>
    <property type="match status" value="1"/>
</dbReference>
<comment type="caution">
    <text evidence="4">The sequence shown here is derived from an EMBL/GenBank/DDBJ whole genome shotgun (WGS) entry which is preliminary data.</text>
</comment>
<dbReference type="EMBL" id="JACVVD010000001">
    <property type="protein sequence ID" value="MBD0378962.1"/>
    <property type="molecule type" value="Genomic_DNA"/>
</dbReference>
<keyword evidence="2 4" id="KW-0413">Isomerase</keyword>